<proteinExistence type="predicted"/>
<keyword evidence="5" id="KW-0539">Nucleus</keyword>
<dbReference type="InterPro" id="IPR015300">
    <property type="entry name" value="DNA-bd_pseudobarrel_sf"/>
</dbReference>
<dbReference type="GO" id="GO:0003677">
    <property type="term" value="F:DNA binding"/>
    <property type="evidence" value="ECO:0007669"/>
    <property type="project" value="UniProtKB-KW"/>
</dbReference>
<gene>
    <name evidence="7" type="ORF">SASPL_141340</name>
</gene>
<evidence type="ECO:0000256" key="3">
    <source>
        <dbReference type="ARBA" id="ARBA00023125"/>
    </source>
</evidence>
<sequence>MPNGIRWPVKMKERPSGLYFDEGWANFVYRVHLQNDDSLNLIYFGGGVFHIDRYNFMSGCIPTHDLESRMIRNEFWVAHIAKDGHQFEVLFTIQYRTWEMPVTKQNDSSIVHGGWLRFIRDNEKLVVVVCSSLWMLESSTSVLR</sequence>
<comment type="subcellular location">
    <subcellularLocation>
        <location evidence="1">Nucleus</location>
    </subcellularLocation>
</comment>
<feature type="domain" description="TF-B3" evidence="6">
    <location>
        <begin position="1"/>
        <end position="57"/>
    </location>
</feature>
<dbReference type="Proteomes" id="UP000298416">
    <property type="component" value="Unassembled WGS sequence"/>
</dbReference>
<dbReference type="Gene3D" id="2.40.330.10">
    <property type="entry name" value="DNA-binding pseudobarrel domain"/>
    <property type="match status" value="1"/>
</dbReference>
<dbReference type="InterPro" id="IPR003340">
    <property type="entry name" value="B3_DNA-bd"/>
</dbReference>
<keyword evidence="8" id="KW-1185">Reference proteome</keyword>
<evidence type="ECO:0000256" key="4">
    <source>
        <dbReference type="ARBA" id="ARBA00023163"/>
    </source>
</evidence>
<comment type="caution">
    <text evidence="7">The sequence shown here is derived from an EMBL/GenBank/DDBJ whole genome shotgun (WGS) entry which is preliminary data.</text>
</comment>
<protein>
    <recommendedName>
        <fullName evidence="6">TF-B3 domain-containing protein</fullName>
    </recommendedName>
</protein>
<keyword evidence="2" id="KW-0805">Transcription regulation</keyword>
<name>A0A8X8WQD4_SALSN</name>
<evidence type="ECO:0000256" key="1">
    <source>
        <dbReference type="ARBA" id="ARBA00004123"/>
    </source>
</evidence>
<evidence type="ECO:0000313" key="7">
    <source>
        <dbReference type="EMBL" id="KAG6399855.1"/>
    </source>
</evidence>
<dbReference type="PROSITE" id="PS50863">
    <property type="entry name" value="B3"/>
    <property type="match status" value="1"/>
</dbReference>
<organism evidence="7">
    <name type="scientific">Salvia splendens</name>
    <name type="common">Scarlet sage</name>
    <dbReference type="NCBI Taxonomy" id="180675"/>
    <lineage>
        <taxon>Eukaryota</taxon>
        <taxon>Viridiplantae</taxon>
        <taxon>Streptophyta</taxon>
        <taxon>Embryophyta</taxon>
        <taxon>Tracheophyta</taxon>
        <taxon>Spermatophyta</taxon>
        <taxon>Magnoliopsida</taxon>
        <taxon>eudicotyledons</taxon>
        <taxon>Gunneridae</taxon>
        <taxon>Pentapetalae</taxon>
        <taxon>asterids</taxon>
        <taxon>lamiids</taxon>
        <taxon>Lamiales</taxon>
        <taxon>Lamiaceae</taxon>
        <taxon>Nepetoideae</taxon>
        <taxon>Mentheae</taxon>
        <taxon>Salviinae</taxon>
        <taxon>Salvia</taxon>
        <taxon>Salvia subgen. Calosphace</taxon>
        <taxon>core Calosphace</taxon>
    </lineage>
</organism>
<evidence type="ECO:0000259" key="6">
    <source>
        <dbReference type="PROSITE" id="PS50863"/>
    </source>
</evidence>
<evidence type="ECO:0000256" key="5">
    <source>
        <dbReference type="ARBA" id="ARBA00023242"/>
    </source>
</evidence>
<keyword evidence="3" id="KW-0238">DNA-binding</keyword>
<accession>A0A8X8WQD4</accession>
<keyword evidence="4" id="KW-0804">Transcription</keyword>
<evidence type="ECO:0000313" key="8">
    <source>
        <dbReference type="Proteomes" id="UP000298416"/>
    </source>
</evidence>
<reference evidence="7" key="2">
    <citation type="submission" date="2020-08" db="EMBL/GenBank/DDBJ databases">
        <title>Plant Genome Project.</title>
        <authorList>
            <person name="Zhang R.-G."/>
        </authorList>
    </citation>
    <scope>NUCLEOTIDE SEQUENCE</scope>
    <source>
        <strain evidence="7">Huo1</strain>
        <tissue evidence="7">Leaf</tissue>
    </source>
</reference>
<reference evidence="7" key="1">
    <citation type="submission" date="2018-01" db="EMBL/GenBank/DDBJ databases">
        <authorList>
            <person name="Mao J.F."/>
        </authorList>
    </citation>
    <scope>NUCLEOTIDE SEQUENCE</scope>
    <source>
        <strain evidence="7">Huo1</strain>
        <tissue evidence="7">Leaf</tissue>
    </source>
</reference>
<dbReference type="SUPFAM" id="SSF101936">
    <property type="entry name" value="DNA-binding pseudobarrel domain"/>
    <property type="match status" value="1"/>
</dbReference>
<evidence type="ECO:0000256" key="2">
    <source>
        <dbReference type="ARBA" id="ARBA00023015"/>
    </source>
</evidence>
<dbReference type="EMBL" id="PNBA02000015">
    <property type="protein sequence ID" value="KAG6399855.1"/>
    <property type="molecule type" value="Genomic_DNA"/>
</dbReference>
<dbReference type="GO" id="GO:0005634">
    <property type="term" value="C:nucleus"/>
    <property type="evidence" value="ECO:0007669"/>
    <property type="project" value="UniProtKB-SubCell"/>
</dbReference>
<dbReference type="AlphaFoldDB" id="A0A8X8WQD4"/>